<dbReference type="InterPro" id="IPR009346">
    <property type="entry name" value="GRIM-19"/>
</dbReference>
<dbReference type="EMBL" id="GGLE01004508">
    <property type="protein sequence ID" value="MBY08634.1"/>
    <property type="molecule type" value="Transcribed_RNA"/>
</dbReference>
<evidence type="ECO:0000256" key="8">
    <source>
        <dbReference type="ARBA" id="ARBA00022982"/>
    </source>
</evidence>
<reference evidence="15" key="1">
    <citation type="submission" date="2018-03" db="EMBL/GenBank/DDBJ databases">
        <title>The relapsing fever spirochete Borrelia turicatae persists in the highly oxidative environment of its soft-bodied tick vector.</title>
        <authorList>
            <person name="Bourret T.J."/>
            <person name="Boyle W.K."/>
            <person name="Valenzuela J.G."/>
            <person name="Oliveira F."/>
            <person name="Lopez J.E."/>
        </authorList>
    </citation>
    <scope>NUCLEOTIDE SEQUENCE</scope>
    <source>
        <strain evidence="15">Kansas strain/isolate</strain>
        <tissue evidence="15">Salivary glands</tissue>
    </source>
</reference>
<comment type="subunit">
    <text evidence="13">Complex I is composed of 45 different subunits. Interacts with CARD15, but not with CARD4. Interacts with STAT3, but not with STAT1, STAT2 and STAT5A. Interacts with OLFM4.</text>
</comment>
<keyword evidence="10 14" id="KW-0496">Mitochondrion</keyword>
<comment type="similarity">
    <text evidence="2 14">Belongs to the complex I NDUFA13 subunit family.</text>
</comment>
<keyword evidence="15" id="KW-0830">Ubiquinone</keyword>
<evidence type="ECO:0000256" key="2">
    <source>
        <dbReference type="ARBA" id="ARBA00007312"/>
    </source>
</evidence>
<dbReference type="PANTHER" id="PTHR12966">
    <property type="entry name" value="NADH DEHYDROGENASE UBIQUINONE 1 ALPHA SUBCOMPLEX SUBUNIT 13"/>
    <property type="match status" value="1"/>
</dbReference>
<keyword evidence="7 14" id="KW-0999">Mitochondrion inner membrane</keyword>
<dbReference type="GO" id="GO:0045271">
    <property type="term" value="C:respiratory chain complex I"/>
    <property type="evidence" value="ECO:0007669"/>
    <property type="project" value="UniProtKB-UniRule"/>
</dbReference>
<accession>A0A2R5LGJ7</accession>
<name>A0A2R5LGJ7_9ACAR</name>
<dbReference type="AlphaFoldDB" id="A0A2R5LGJ7"/>
<evidence type="ECO:0000256" key="1">
    <source>
        <dbReference type="ARBA" id="ARBA00004298"/>
    </source>
</evidence>
<evidence type="ECO:0000256" key="9">
    <source>
        <dbReference type="ARBA" id="ARBA00022989"/>
    </source>
</evidence>
<evidence type="ECO:0000256" key="3">
    <source>
        <dbReference type="ARBA" id="ARBA00018192"/>
    </source>
</evidence>
<evidence type="ECO:0000256" key="14">
    <source>
        <dbReference type="RuleBase" id="RU368034"/>
    </source>
</evidence>
<dbReference type="PANTHER" id="PTHR12966:SF0">
    <property type="entry name" value="NADH DEHYDROGENASE [UBIQUINONE] 1 ALPHA SUBCOMPLEX SUBUNIT 13"/>
    <property type="match status" value="1"/>
</dbReference>
<organism evidence="15">
    <name type="scientific">Ornithodoros turicata</name>
    <dbReference type="NCBI Taxonomy" id="34597"/>
    <lineage>
        <taxon>Eukaryota</taxon>
        <taxon>Metazoa</taxon>
        <taxon>Ecdysozoa</taxon>
        <taxon>Arthropoda</taxon>
        <taxon>Chelicerata</taxon>
        <taxon>Arachnida</taxon>
        <taxon>Acari</taxon>
        <taxon>Parasitiformes</taxon>
        <taxon>Ixodida</taxon>
        <taxon>Ixodoidea</taxon>
        <taxon>Argasidae</taxon>
        <taxon>Ornithodorinae</taxon>
        <taxon>Ornithodoros</taxon>
    </lineage>
</organism>
<dbReference type="GO" id="GO:0005743">
    <property type="term" value="C:mitochondrial inner membrane"/>
    <property type="evidence" value="ECO:0007669"/>
    <property type="project" value="UniProtKB-SubCell"/>
</dbReference>
<keyword evidence="6 14" id="KW-0812">Transmembrane</keyword>
<keyword evidence="5 14" id="KW-0679">Respiratory chain</keyword>
<sequence length="151" mass="17471">MASANYKQDMPPAGGYAEFNYKRVPAKVWGSGYKLLGAYAAVTAFSFYMYFRSYRRVYLQRVEDSDGRIAVQPIVLAERDRAFLKQLKKNFEAEKELMKDVPGWEVGTLFGEPLYKTTPKGYHVDPITLEFFAHANPKDREYNHLFAYKNS</sequence>
<evidence type="ECO:0000256" key="10">
    <source>
        <dbReference type="ARBA" id="ARBA00023128"/>
    </source>
</evidence>
<evidence type="ECO:0000256" key="4">
    <source>
        <dbReference type="ARBA" id="ARBA00022448"/>
    </source>
</evidence>
<evidence type="ECO:0000256" key="12">
    <source>
        <dbReference type="ARBA" id="ARBA00045908"/>
    </source>
</evidence>
<keyword evidence="4 14" id="KW-0813">Transport</keyword>
<comment type="function">
    <text evidence="14">Complex I functions in the transfer of electrons from NADH to the respiratory chain. Accessory subunit of the mitochondrial membrane respiratory chain NADH dehydrogenase (Complex I), that is believed not to be involved in catalysis.</text>
</comment>
<comment type="subcellular location">
    <subcellularLocation>
        <location evidence="1 14">Mitochondrion inner membrane</location>
        <topology evidence="1 14">Single-pass membrane protein</topology>
        <orientation evidence="1 14">Matrix side</orientation>
    </subcellularLocation>
</comment>
<keyword evidence="9 14" id="KW-1133">Transmembrane helix</keyword>
<evidence type="ECO:0000313" key="15">
    <source>
        <dbReference type="EMBL" id="MBY08634.1"/>
    </source>
</evidence>
<protein>
    <recommendedName>
        <fullName evidence="3 14">NADH dehydrogenase [ubiquinone] 1 alpha subcomplex subunit 13</fullName>
    </recommendedName>
</protein>
<evidence type="ECO:0000256" key="7">
    <source>
        <dbReference type="ARBA" id="ARBA00022792"/>
    </source>
</evidence>
<feature type="transmembrane region" description="Helical" evidence="14">
    <location>
        <begin position="32"/>
        <end position="51"/>
    </location>
</feature>
<comment type="function">
    <text evidence="12">Accessory subunit of the mitochondrial membrane respiratory chain NADH dehydrogenase (Complex I), that is believed not to be involved in catalysis. Complex I functions in the transfer of electrons from NADH to the respiratory chain. The immediate electron acceptor for the enzyme is believed to be ubiquinone. Involved in the interferon/all-trans-retinoic acid (IFN/RA) induced cell death. This apoptotic activity is inhibited by interaction with viral IRF1. Prevents the transactivation of STAT3 target genes. May play a role in CARD15-mediated innate mucosal responses and serve to regulate intestinal epithelial cell responses to microbes.</text>
</comment>
<evidence type="ECO:0000256" key="11">
    <source>
        <dbReference type="ARBA" id="ARBA00023136"/>
    </source>
</evidence>
<dbReference type="Pfam" id="PF06212">
    <property type="entry name" value="GRIM-19"/>
    <property type="match status" value="1"/>
</dbReference>
<keyword evidence="11 14" id="KW-0472">Membrane</keyword>
<evidence type="ECO:0000256" key="5">
    <source>
        <dbReference type="ARBA" id="ARBA00022660"/>
    </source>
</evidence>
<evidence type="ECO:0000256" key="6">
    <source>
        <dbReference type="ARBA" id="ARBA00022692"/>
    </source>
</evidence>
<evidence type="ECO:0000256" key="13">
    <source>
        <dbReference type="ARBA" id="ARBA00046797"/>
    </source>
</evidence>
<proteinExistence type="inferred from homology"/>
<keyword evidence="8 14" id="KW-0249">Electron transport</keyword>